<reference evidence="8 9" key="1">
    <citation type="journal article" date="2018" name="Nat. Ecol. Evol.">
        <title>Pezizomycetes genomes reveal the molecular basis of ectomycorrhizal truffle lifestyle.</title>
        <authorList>
            <person name="Murat C."/>
            <person name="Payen T."/>
            <person name="Noel B."/>
            <person name="Kuo A."/>
            <person name="Morin E."/>
            <person name="Chen J."/>
            <person name="Kohler A."/>
            <person name="Krizsan K."/>
            <person name="Balestrini R."/>
            <person name="Da Silva C."/>
            <person name="Montanini B."/>
            <person name="Hainaut M."/>
            <person name="Levati E."/>
            <person name="Barry K.W."/>
            <person name="Belfiori B."/>
            <person name="Cichocki N."/>
            <person name="Clum A."/>
            <person name="Dockter R.B."/>
            <person name="Fauchery L."/>
            <person name="Guy J."/>
            <person name="Iotti M."/>
            <person name="Le Tacon F."/>
            <person name="Lindquist E.A."/>
            <person name="Lipzen A."/>
            <person name="Malagnac F."/>
            <person name="Mello A."/>
            <person name="Molinier V."/>
            <person name="Miyauchi S."/>
            <person name="Poulain J."/>
            <person name="Riccioni C."/>
            <person name="Rubini A."/>
            <person name="Sitrit Y."/>
            <person name="Splivallo R."/>
            <person name="Traeger S."/>
            <person name="Wang M."/>
            <person name="Zifcakova L."/>
            <person name="Wipf D."/>
            <person name="Zambonelli A."/>
            <person name="Paolocci F."/>
            <person name="Nowrousian M."/>
            <person name="Ottonello S."/>
            <person name="Baldrian P."/>
            <person name="Spatafora J.W."/>
            <person name="Henrissat B."/>
            <person name="Nagy L.G."/>
            <person name="Aury J.M."/>
            <person name="Wincker P."/>
            <person name="Grigoriev I.V."/>
            <person name="Bonfante P."/>
            <person name="Martin F.M."/>
        </authorList>
    </citation>
    <scope>NUCLEOTIDE SEQUENCE [LARGE SCALE GENOMIC DNA]</scope>
    <source>
        <strain evidence="8 9">RN42</strain>
    </source>
</reference>
<keyword evidence="6" id="KW-0539">Nucleus</keyword>
<dbReference type="GO" id="GO:0000110">
    <property type="term" value="C:nucleotide-excision repair factor 1 complex"/>
    <property type="evidence" value="ECO:0007669"/>
    <property type="project" value="TreeGrafter"/>
</dbReference>
<keyword evidence="3" id="KW-0378">Hydrolase</keyword>
<dbReference type="PANTHER" id="PTHR10150">
    <property type="entry name" value="DNA REPAIR ENDONUCLEASE XPF"/>
    <property type="match status" value="1"/>
</dbReference>
<dbReference type="STRING" id="1160509.A0A3N4IJF4"/>
<evidence type="ECO:0000259" key="7">
    <source>
        <dbReference type="SMART" id="SM00891"/>
    </source>
</evidence>
<dbReference type="InterPro" id="IPR006166">
    <property type="entry name" value="ERCC4_domain"/>
</dbReference>
<evidence type="ECO:0000256" key="2">
    <source>
        <dbReference type="ARBA" id="ARBA00022763"/>
    </source>
</evidence>
<dbReference type="GO" id="GO:0000724">
    <property type="term" value="P:double-strand break repair via homologous recombination"/>
    <property type="evidence" value="ECO:0007669"/>
    <property type="project" value="TreeGrafter"/>
</dbReference>
<dbReference type="SMART" id="SM00891">
    <property type="entry name" value="ERCC4"/>
    <property type="match status" value="1"/>
</dbReference>
<evidence type="ECO:0000256" key="6">
    <source>
        <dbReference type="ARBA" id="ARBA00023242"/>
    </source>
</evidence>
<sequence length="584" mass="65445">MQCVSAVADSCSSNKSPMVNLLLSYPAFLGVREDQLRLIPISTSQFIPRYRLDVIKSLAFSGNSTLHEVRITLPPQVRRWQGLLHSCIRECERALGYELKLQLRSGSPALIASSRFKKSSKSTVQYISDIRTLHVLLKASFAIPISLLNYWLRCIWKHHYVYRQVDPAYTSWVTSNAAQSLFQLTRITSASFHTNSKYDCIQRVLDGSSPTSNPTLIFATKEMSRQLWKFIVRTELLRRIGYCTAPSVVCSSFPLFLGAEFHKPKYGGKYGSFSSAEKASNAGQKLGCKAIVSKFTPIQCNHSIVIHGPGSGGYCELLLKEMKPEQVVFTTPQLETIRKYEGFASDNFTRVQRCYLTLSQDSFEEVSFLSILRGERDAFNNYITANKRESRTLVPSSGATKGGKGTVIIDVREFRSSLPYALMSAFRLLPARLGVSDFILSDTTCVERKSFEDLNKSLLTGRLFRQCLSMRKSFARNILLIEVCDCSEGCAICGQHSAMRRSLVRLILEFPELGLLWSSSKVQTVSFFLTIKKREAEPELQPSPMQTNVLGNVPKDLALTDVFSCLRSLTLSSRGGAALNFSAW</sequence>
<organism evidence="8 9">
    <name type="scientific">Ascobolus immersus RN42</name>
    <dbReference type="NCBI Taxonomy" id="1160509"/>
    <lineage>
        <taxon>Eukaryota</taxon>
        <taxon>Fungi</taxon>
        <taxon>Dikarya</taxon>
        <taxon>Ascomycota</taxon>
        <taxon>Pezizomycotina</taxon>
        <taxon>Pezizomycetes</taxon>
        <taxon>Pezizales</taxon>
        <taxon>Ascobolaceae</taxon>
        <taxon>Ascobolus</taxon>
    </lineage>
</organism>
<evidence type="ECO:0000256" key="3">
    <source>
        <dbReference type="ARBA" id="ARBA00022801"/>
    </source>
</evidence>
<dbReference type="CDD" id="cd20078">
    <property type="entry name" value="XPF_nuclease_XPF_euk"/>
    <property type="match status" value="1"/>
</dbReference>
<dbReference type="EMBL" id="ML119676">
    <property type="protein sequence ID" value="RPA81764.1"/>
    <property type="molecule type" value="Genomic_DNA"/>
</dbReference>
<evidence type="ECO:0000256" key="5">
    <source>
        <dbReference type="ARBA" id="ARBA00023204"/>
    </source>
</evidence>
<dbReference type="GO" id="GO:0000014">
    <property type="term" value="F:single-stranded DNA endodeoxyribonuclease activity"/>
    <property type="evidence" value="ECO:0007669"/>
    <property type="project" value="TreeGrafter"/>
</dbReference>
<name>A0A3N4IJF4_ASCIM</name>
<feature type="domain" description="ERCC4" evidence="7">
    <location>
        <begin position="406"/>
        <end position="485"/>
    </location>
</feature>
<accession>A0A3N4IJF4</accession>
<dbReference type="InterPro" id="IPR047520">
    <property type="entry name" value="XPF_nuclease"/>
</dbReference>
<proteinExistence type="predicted"/>
<keyword evidence="2" id="KW-0227">DNA damage</keyword>
<dbReference type="GO" id="GO:0000712">
    <property type="term" value="P:resolution of meiotic recombination intermediates"/>
    <property type="evidence" value="ECO:0007669"/>
    <property type="project" value="TreeGrafter"/>
</dbReference>
<dbReference type="GO" id="GO:1901255">
    <property type="term" value="P:nucleotide-excision repair involved in interstrand cross-link repair"/>
    <property type="evidence" value="ECO:0007669"/>
    <property type="project" value="TreeGrafter"/>
</dbReference>
<evidence type="ECO:0000313" key="9">
    <source>
        <dbReference type="Proteomes" id="UP000275078"/>
    </source>
</evidence>
<protein>
    <recommendedName>
        <fullName evidence="7">ERCC4 domain-containing protein</fullName>
    </recommendedName>
</protein>
<dbReference type="InterPro" id="IPR011335">
    <property type="entry name" value="Restrct_endonuc-II-like"/>
</dbReference>
<dbReference type="OrthoDB" id="361020at2759"/>
<dbReference type="AlphaFoldDB" id="A0A3N4IJF4"/>
<dbReference type="Gene3D" id="3.40.50.10130">
    <property type="match status" value="1"/>
</dbReference>
<dbReference type="GO" id="GO:0003684">
    <property type="term" value="F:damaged DNA binding"/>
    <property type="evidence" value="ECO:0007669"/>
    <property type="project" value="TreeGrafter"/>
</dbReference>
<dbReference type="SUPFAM" id="SSF52980">
    <property type="entry name" value="Restriction endonuclease-like"/>
    <property type="match status" value="1"/>
</dbReference>
<dbReference type="PANTHER" id="PTHR10150:SF0">
    <property type="entry name" value="DNA REPAIR ENDONUCLEASE XPF"/>
    <property type="match status" value="1"/>
</dbReference>
<evidence type="ECO:0000313" key="8">
    <source>
        <dbReference type="EMBL" id="RPA81764.1"/>
    </source>
</evidence>
<keyword evidence="4" id="KW-0238">DNA-binding</keyword>
<gene>
    <name evidence="8" type="ORF">BJ508DRAFT_414479</name>
</gene>
<dbReference type="Pfam" id="PF02732">
    <property type="entry name" value="ERCC4"/>
    <property type="match status" value="1"/>
</dbReference>
<dbReference type="Proteomes" id="UP000275078">
    <property type="component" value="Unassembled WGS sequence"/>
</dbReference>
<evidence type="ECO:0000256" key="4">
    <source>
        <dbReference type="ARBA" id="ARBA00023125"/>
    </source>
</evidence>
<keyword evidence="5" id="KW-0234">DNA repair</keyword>
<keyword evidence="9" id="KW-1185">Reference proteome</keyword>
<comment type="subcellular location">
    <subcellularLocation>
        <location evidence="1">Nucleus</location>
    </subcellularLocation>
</comment>
<dbReference type="GO" id="GO:0003697">
    <property type="term" value="F:single-stranded DNA binding"/>
    <property type="evidence" value="ECO:0007669"/>
    <property type="project" value="TreeGrafter"/>
</dbReference>
<evidence type="ECO:0000256" key="1">
    <source>
        <dbReference type="ARBA" id="ARBA00004123"/>
    </source>
</evidence>